<evidence type="ECO:0000313" key="14">
    <source>
        <dbReference type="EMBL" id="EHP47610.1"/>
    </source>
</evidence>
<evidence type="ECO:0000256" key="12">
    <source>
        <dbReference type="RuleBase" id="RU003784"/>
    </source>
</evidence>
<comment type="subunit">
    <text evidence="10">Monomer.</text>
</comment>
<keyword evidence="8 10" id="KW-0460">Magnesium</keyword>
<dbReference type="HAMAP" id="MF_00185">
    <property type="entry name" value="IPP_trans"/>
    <property type="match status" value="1"/>
</dbReference>
<keyword evidence="6 10" id="KW-0547">Nucleotide-binding</keyword>
<comment type="caution">
    <text evidence="10">Lacks conserved residue(s) required for the propagation of feature annotation.</text>
</comment>
<dbReference type="PANTHER" id="PTHR11088:SF60">
    <property type="entry name" value="TRNA DIMETHYLALLYLTRANSFERASE"/>
    <property type="match status" value="1"/>
</dbReference>
<dbReference type="RefSeq" id="WP_009136611.1">
    <property type="nucleotide sequence ID" value="NZ_JH594596.1"/>
</dbReference>
<keyword evidence="7 10" id="KW-0067">ATP-binding</keyword>
<dbReference type="SUPFAM" id="SSF52540">
    <property type="entry name" value="P-loop containing nucleoside triphosphate hydrolases"/>
    <property type="match status" value="1"/>
</dbReference>
<feature type="site" description="Interaction with substrate tRNA" evidence="10">
    <location>
        <position position="111"/>
    </location>
</feature>
<accession>H1DGS7</accession>
<evidence type="ECO:0000256" key="3">
    <source>
        <dbReference type="ARBA" id="ARBA00005842"/>
    </source>
</evidence>
<evidence type="ECO:0000256" key="11">
    <source>
        <dbReference type="RuleBase" id="RU003783"/>
    </source>
</evidence>
<evidence type="ECO:0000256" key="2">
    <source>
        <dbReference type="ARBA" id="ARBA00003213"/>
    </source>
</evidence>
<feature type="binding site" evidence="10">
    <location>
        <begin position="19"/>
        <end position="24"/>
    </location>
    <ligand>
        <name>substrate</name>
    </ligand>
</feature>
<keyword evidence="5 10" id="KW-0819">tRNA processing</keyword>
<evidence type="ECO:0000256" key="6">
    <source>
        <dbReference type="ARBA" id="ARBA00022741"/>
    </source>
</evidence>
<dbReference type="InterPro" id="IPR039657">
    <property type="entry name" value="Dimethylallyltransferase"/>
</dbReference>
<evidence type="ECO:0000313" key="15">
    <source>
        <dbReference type="Proteomes" id="UP000004892"/>
    </source>
</evidence>
<dbReference type="Pfam" id="PF01715">
    <property type="entry name" value="IPPT"/>
    <property type="match status" value="1"/>
</dbReference>
<dbReference type="InterPro" id="IPR027417">
    <property type="entry name" value="P-loop_NTPase"/>
</dbReference>
<gene>
    <name evidence="10" type="primary">miaA</name>
    <name evidence="14" type="ORF">HMPREF9449_01463</name>
</gene>
<evidence type="ECO:0000256" key="13">
    <source>
        <dbReference type="RuleBase" id="RU003785"/>
    </source>
</evidence>
<dbReference type="PATRIC" id="fig|742817.3.peg.1552"/>
<evidence type="ECO:0000256" key="4">
    <source>
        <dbReference type="ARBA" id="ARBA00022679"/>
    </source>
</evidence>
<dbReference type="STRING" id="742817.HMPREF9449_01463"/>
<dbReference type="EC" id="2.5.1.75" evidence="10"/>
<dbReference type="EMBL" id="ADMC01000022">
    <property type="protein sequence ID" value="EHP47610.1"/>
    <property type="molecule type" value="Genomic_DNA"/>
</dbReference>
<keyword evidence="15" id="KW-1185">Reference proteome</keyword>
<dbReference type="NCBIfam" id="TIGR00174">
    <property type="entry name" value="miaA"/>
    <property type="match status" value="1"/>
</dbReference>
<comment type="function">
    <text evidence="2 10 12">Catalyzes the transfer of a dimethylallyl group onto the adenine at position 37 in tRNAs that read codons beginning with uridine, leading to the formation of N6-(dimethylallyl)adenosine (i(6)A).</text>
</comment>
<feature type="site" description="Interaction with substrate tRNA" evidence="10">
    <location>
        <position position="134"/>
    </location>
</feature>
<dbReference type="eggNOG" id="COG0324">
    <property type="taxonomic scope" value="Bacteria"/>
</dbReference>
<dbReference type="GO" id="GO:0052381">
    <property type="term" value="F:tRNA dimethylallyltransferase activity"/>
    <property type="evidence" value="ECO:0007669"/>
    <property type="project" value="UniProtKB-UniRule"/>
</dbReference>
<comment type="similarity">
    <text evidence="3 10 13">Belongs to the IPP transferase family.</text>
</comment>
<dbReference type="AlphaFoldDB" id="H1DGS7"/>
<evidence type="ECO:0000256" key="7">
    <source>
        <dbReference type="ARBA" id="ARBA00022840"/>
    </source>
</evidence>
<evidence type="ECO:0000256" key="10">
    <source>
        <dbReference type="HAMAP-Rule" id="MF_00185"/>
    </source>
</evidence>
<evidence type="ECO:0000256" key="9">
    <source>
        <dbReference type="ARBA" id="ARBA00049563"/>
    </source>
</evidence>
<dbReference type="GeneID" id="98069036"/>
<dbReference type="GO" id="GO:0006400">
    <property type="term" value="P:tRNA modification"/>
    <property type="evidence" value="ECO:0007669"/>
    <property type="project" value="TreeGrafter"/>
</dbReference>
<dbReference type="PANTHER" id="PTHR11088">
    <property type="entry name" value="TRNA DIMETHYLALLYLTRANSFERASE"/>
    <property type="match status" value="1"/>
</dbReference>
<reference evidence="14 15" key="1">
    <citation type="submission" date="2012-01" db="EMBL/GenBank/DDBJ databases">
        <title>The Genome Sequence of Odoribacter laneus YIT 12061.</title>
        <authorList>
            <consortium name="The Broad Institute Genome Sequencing Platform"/>
            <person name="Earl A."/>
            <person name="Ward D."/>
            <person name="Feldgarden M."/>
            <person name="Gevers D."/>
            <person name="Morotomi M."/>
            <person name="Young S.K."/>
            <person name="Zeng Q."/>
            <person name="Gargeya S."/>
            <person name="Fitzgerald M."/>
            <person name="Haas B."/>
            <person name="Abouelleil A."/>
            <person name="Alvarado L."/>
            <person name="Arachchi H.M."/>
            <person name="Berlin A."/>
            <person name="Chapman S.B."/>
            <person name="Gearin G."/>
            <person name="Goldberg J."/>
            <person name="Griggs A."/>
            <person name="Gujja S."/>
            <person name="Hansen M."/>
            <person name="Heiman D."/>
            <person name="Howarth C."/>
            <person name="Larimer J."/>
            <person name="Lui A."/>
            <person name="MacDonald P.J.P."/>
            <person name="McCowen C."/>
            <person name="Montmayeur A."/>
            <person name="Murphy C."/>
            <person name="Neiman D."/>
            <person name="Pearson M."/>
            <person name="Priest M."/>
            <person name="Roberts A."/>
            <person name="Saif S."/>
            <person name="Shea T."/>
            <person name="Sisk P."/>
            <person name="Stolte C."/>
            <person name="Sykes S."/>
            <person name="Wortman J."/>
            <person name="Nusbaum C."/>
            <person name="Birren B."/>
        </authorList>
    </citation>
    <scope>NUCLEOTIDE SEQUENCE [LARGE SCALE GENOMIC DNA]</scope>
    <source>
        <strain evidence="14 15">YIT 12061</strain>
    </source>
</reference>
<dbReference type="InterPro" id="IPR018022">
    <property type="entry name" value="IPT"/>
</dbReference>
<proteinExistence type="inferred from homology"/>
<sequence>MWYERKKKMFNLLCVIGPTASGKTTLAVRMAGELGGEIISADSRQVYKEMDLGTGKDLEEYCYKGRQIPYHLIDIVAAGYKYNVFEFQKDFLNVWNALQKRQIFPVLCGGSGLYVEAVLKAYKLLAVPVNETLRKQLEQKSLAELSEVLSQYKKLHNTTDVDTVKRAVRAIEIEEYYRSHPQTKEDYPEIRPLIVGVDVSREVRRERITRRLHERLEKGMVEEVKKLLDRGIAPEDLIYYGLEYKYITLYLTGQLTYIEMTEKLNIAIHQFAKRQMTWFRKMEREGFHIHWLGADLSLEEKITRIQELLKSGDV</sequence>
<evidence type="ECO:0000256" key="1">
    <source>
        <dbReference type="ARBA" id="ARBA00001946"/>
    </source>
</evidence>
<evidence type="ECO:0000256" key="5">
    <source>
        <dbReference type="ARBA" id="ARBA00022694"/>
    </source>
</evidence>
<dbReference type="Gene3D" id="3.40.50.300">
    <property type="entry name" value="P-loop containing nucleotide triphosphate hydrolases"/>
    <property type="match status" value="2"/>
</dbReference>
<dbReference type="HOGENOM" id="CLU_032616_0_1_10"/>
<comment type="catalytic activity">
    <reaction evidence="9 10 11">
        <text>adenosine(37) in tRNA + dimethylallyl diphosphate = N(6)-dimethylallyladenosine(37) in tRNA + diphosphate</text>
        <dbReference type="Rhea" id="RHEA:26482"/>
        <dbReference type="Rhea" id="RHEA-COMP:10162"/>
        <dbReference type="Rhea" id="RHEA-COMP:10375"/>
        <dbReference type="ChEBI" id="CHEBI:33019"/>
        <dbReference type="ChEBI" id="CHEBI:57623"/>
        <dbReference type="ChEBI" id="CHEBI:74411"/>
        <dbReference type="ChEBI" id="CHEBI:74415"/>
        <dbReference type="EC" id="2.5.1.75"/>
    </reaction>
</comment>
<protein>
    <recommendedName>
        <fullName evidence="10">tRNA dimethylallyltransferase</fullName>
        <ecNumber evidence="10">2.5.1.75</ecNumber>
    </recommendedName>
    <alternativeName>
        <fullName evidence="10">Dimethylallyl diphosphate:tRNA dimethylallyltransferase</fullName>
        <shortName evidence="10">DMAPP:tRNA dimethylallyltransferase</shortName>
        <shortName evidence="10">DMATase</shortName>
    </alternativeName>
    <alternativeName>
        <fullName evidence="10">Isopentenyl-diphosphate:tRNA isopentenyltransferase</fullName>
        <shortName evidence="10">IPP transferase</shortName>
        <shortName evidence="10">IPPT</shortName>
        <shortName evidence="10">IPTase</shortName>
    </alternativeName>
</protein>
<comment type="caution">
    <text evidence="14">The sequence shown here is derived from an EMBL/GenBank/DDBJ whole genome shotgun (WGS) entry which is preliminary data.</text>
</comment>
<organism evidence="14 15">
    <name type="scientific">Odoribacter laneus YIT 12061</name>
    <dbReference type="NCBI Taxonomy" id="742817"/>
    <lineage>
        <taxon>Bacteria</taxon>
        <taxon>Pseudomonadati</taxon>
        <taxon>Bacteroidota</taxon>
        <taxon>Bacteroidia</taxon>
        <taxon>Bacteroidales</taxon>
        <taxon>Odoribacteraceae</taxon>
        <taxon>Odoribacter</taxon>
    </lineage>
</organism>
<name>H1DGS7_9BACT</name>
<feature type="region of interest" description="Interaction with substrate tRNA" evidence="10">
    <location>
        <begin position="42"/>
        <end position="45"/>
    </location>
</feature>
<feature type="binding site" evidence="10">
    <location>
        <begin position="17"/>
        <end position="24"/>
    </location>
    <ligand>
        <name>ATP</name>
        <dbReference type="ChEBI" id="CHEBI:30616"/>
    </ligand>
</feature>
<dbReference type="Proteomes" id="UP000004892">
    <property type="component" value="Unassembled WGS sequence"/>
</dbReference>
<keyword evidence="4 10" id="KW-0808">Transferase</keyword>
<comment type="cofactor">
    <cofactor evidence="1 10">
        <name>Mg(2+)</name>
        <dbReference type="ChEBI" id="CHEBI:18420"/>
    </cofactor>
</comment>
<dbReference type="GO" id="GO:0005524">
    <property type="term" value="F:ATP binding"/>
    <property type="evidence" value="ECO:0007669"/>
    <property type="project" value="UniProtKB-UniRule"/>
</dbReference>
<evidence type="ECO:0000256" key="8">
    <source>
        <dbReference type="ARBA" id="ARBA00022842"/>
    </source>
</evidence>